<sequence>MGNLTLVTGGKNAQMSNKPWHTKRSYLQTSSLLMLTQGTILAMPVTPCESRQHDAKSQEADEFFAGLWATDPCMAIRLRGACLAQWALHVWPRPKE</sequence>
<feature type="domain" description="GmrSD restriction endonucleases C-terminal" evidence="1">
    <location>
        <begin position="1"/>
        <end position="36"/>
    </location>
</feature>
<gene>
    <name evidence="2" type="ORF">ACFFHU_00055</name>
</gene>
<protein>
    <submittedName>
        <fullName evidence="2">DUF1524 domain-containing protein</fullName>
    </submittedName>
</protein>
<evidence type="ECO:0000313" key="2">
    <source>
        <dbReference type="EMBL" id="MFC0562576.1"/>
    </source>
</evidence>
<proteinExistence type="predicted"/>
<dbReference type="Proteomes" id="UP001589894">
    <property type="component" value="Unassembled WGS sequence"/>
</dbReference>
<dbReference type="EMBL" id="JBHLUE010000001">
    <property type="protein sequence ID" value="MFC0562576.1"/>
    <property type="molecule type" value="Genomic_DNA"/>
</dbReference>
<dbReference type="InterPro" id="IPR011089">
    <property type="entry name" value="GmrSD_C"/>
</dbReference>
<dbReference type="RefSeq" id="WP_377334851.1">
    <property type="nucleotide sequence ID" value="NZ_JBHLUE010000001.1"/>
</dbReference>
<name>A0ABV6NP76_9ACTN</name>
<dbReference type="Pfam" id="PF07510">
    <property type="entry name" value="GmrSD_C"/>
    <property type="match status" value="1"/>
</dbReference>
<evidence type="ECO:0000313" key="3">
    <source>
        <dbReference type="Proteomes" id="UP001589894"/>
    </source>
</evidence>
<evidence type="ECO:0000259" key="1">
    <source>
        <dbReference type="Pfam" id="PF07510"/>
    </source>
</evidence>
<keyword evidence="3" id="KW-1185">Reference proteome</keyword>
<accession>A0ABV6NP76</accession>
<comment type="caution">
    <text evidence="2">The sequence shown here is derived from an EMBL/GenBank/DDBJ whole genome shotgun (WGS) entry which is preliminary data.</text>
</comment>
<reference evidence="2 3" key="1">
    <citation type="submission" date="2024-09" db="EMBL/GenBank/DDBJ databases">
        <authorList>
            <person name="Sun Q."/>
            <person name="Mori K."/>
        </authorList>
    </citation>
    <scope>NUCLEOTIDE SEQUENCE [LARGE SCALE GENOMIC DNA]</scope>
    <source>
        <strain evidence="2 3">TBRC 2205</strain>
    </source>
</reference>
<organism evidence="2 3">
    <name type="scientific">Plantactinospora siamensis</name>
    <dbReference type="NCBI Taxonomy" id="555372"/>
    <lineage>
        <taxon>Bacteria</taxon>
        <taxon>Bacillati</taxon>
        <taxon>Actinomycetota</taxon>
        <taxon>Actinomycetes</taxon>
        <taxon>Micromonosporales</taxon>
        <taxon>Micromonosporaceae</taxon>
        <taxon>Plantactinospora</taxon>
    </lineage>
</organism>